<keyword evidence="2" id="KW-1185">Reference proteome</keyword>
<evidence type="ECO:0000313" key="2">
    <source>
        <dbReference type="Proteomes" id="UP000188184"/>
    </source>
</evidence>
<dbReference type="EMBL" id="CP019640">
    <property type="protein sequence ID" value="AQQ53211.1"/>
    <property type="molecule type" value="Genomic_DNA"/>
</dbReference>
<dbReference type="Proteomes" id="UP000188184">
    <property type="component" value="Chromosome"/>
</dbReference>
<accession>A0A1Q2KYD3</accession>
<evidence type="ECO:0000313" key="1">
    <source>
        <dbReference type="EMBL" id="AQQ53211.1"/>
    </source>
</evidence>
<dbReference type="RefSeq" id="WP_077589096.1">
    <property type="nucleotide sequence ID" value="NZ_CP019640.1"/>
</dbReference>
<dbReference type="SUPFAM" id="SSF89447">
    <property type="entry name" value="AbrB/MazE/MraZ-like"/>
    <property type="match status" value="1"/>
</dbReference>
<protein>
    <recommendedName>
        <fullName evidence="3">Antitoxin MazE</fullName>
    </recommendedName>
</protein>
<dbReference type="KEGG" id="pmar:B0X71_09055"/>
<gene>
    <name evidence="1" type="ORF">B0X71_09055</name>
</gene>
<dbReference type="InterPro" id="IPR037914">
    <property type="entry name" value="SpoVT-AbrB_sf"/>
</dbReference>
<evidence type="ECO:0008006" key="3">
    <source>
        <dbReference type="Google" id="ProtNLM"/>
    </source>
</evidence>
<dbReference type="Gene3D" id="2.10.260.10">
    <property type="match status" value="1"/>
</dbReference>
<organism evidence="1 2">
    <name type="scientific">Planococcus lenghuensis</name>
    <dbReference type="NCBI Taxonomy" id="2213202"/>
    <lineage>
        <taxon>Bacteria</taxon>
        <taxon>Bacillati</taxon>
        <taxon>Bacillota</taxon>
        <taxon>Bacilli</taxon>
        <taxon>Bacillales</taxon>
        <taxon>Caryophanaceae</taxon>
        <taxon>Planococcus</taxon>
    </lineage>
</organism>
<name>A0A1Q2KYD3_9BACL</name>
<dbReference type="OrthoDB" id="9795766at2"/>
<reference evidence="1 2" key="1">
    <citation type="submission" date="2017-02" db="EMBL/GenBank/DDBJ databases">
        <title>The complete genomic sequence of a novel cold adapted crude oil-degrading bacterium Planococcus qaidamina Y42.</title>
        <authorList>
            <person name="Yang R."/>
        </authorList>
    </citation>
    <scope>NUCLEOTIDE SEQUENCE [LARGE SCALE GENOMIC DNA]</scope>
    <source>
        <strain evidence="1 2">Y42</strain>
    </source>
</reference>
<sequence>MPQIKQKASHREAKLQSWGNSKAVRLTKDILEEAGFNATDDTVLDVEIEPNRISLVQKSKLTPFQKLFVGYNGGKPEPEALWDEAEPVGKEDW</sequence>
<dbReference type="AlphaFoldDB" id="A0A1Q2KYD3"/>
<proteinExistence type="predicted"/>